<dbReference type="InterPro" id="IPR001680">
    <property type="entry name" value="WD40_rpt"/>
</dbReference>
<dbReference type="PROSITE" id="PS50082">
    <property type="entry name" value="WD_REPEATS_2"/>
    <property type="match status" value="3"/>
</dbReference>
<evidence type="ECO:0000256" key="4">
    <source>
        <dbReference type="SAM" id="MobiDB-lite"/>
    </source>
</evidence>
<dbReference type="InterPro" id="IPR051350">
    <property type="entry name" value="WD_repeat-ST_regulator"/>
</dbReference>
<dbReference type="Gene3D" id="2.130.10.10">
    <property type="entry name" value="YVTN repeat-like/Quinoprotein amine dehydrogenase"/>
    <property type="match status" value="3"/>
</dbReference>
<feature type="repeat" description="WD" evidence="3">
    <location>
        <begin position="594"/>
        <end position="625"/>
    </location>
</feature>
<dbReference type="InterPro" id="IPR036322">
    <property type="entry name" value="WD40_repeat_dom_sf"/>
</dbReference>
<keyword evidence="6" id="KW-1185">Reference proteome</keyword>
<dbReference type="SMART" id="SM00320">
    <property type="entry name" value="WD40"/>
    <property type="match status" value="7"/>
</dbReference>
<dbReference type="PANTHER" id="PTHR22838">
    <property type="entry name" value="WD REPEAT PROTEIN 26-RELATED"/>
    <property type="match status" value="1"/>
</dbReference>
<evidence type="ECO:0000313" key="5">
    <source>
        <dbReference type="EMBL" id="KAJ3124337.1"/>
    </source>
</evidence>
<evidence type="ECO:0000256" key="3">
    <source>
        <dbReference type="PROSITE-ProRule" id="PRU00221"/>
    </source>
</evidence>
<sequence>MHSLENNESPNPAQQNVAVERQRRSERMRLVAQMLLEEAEEMDGVGLNGDAGVVGIGGAENELQPGLTFGLAAVAQQVLFATGEQLETSEAQALRAAVIGGDWDAALALLSSLPPNTANQQYNNHNSDHSYNYNLSNYNYYSETNNTTNNMSPAEAIALVQEQRFLETLFGVTSTNNNNNARDALLLLRRPDVAAYLPHPRRAALAARLMNLPPPSPPSSSPKQTTKLQRASLLARIAPAVFPSIPRARLTSLLNDAIAFQASRCLYHNVRDPSDLSLLQDHVCVPALTFPGTCWRVLDDGSGRSGGGDEVVAVGHKDEVWMVTFSPDARRLASASKDCSAIIWDADTFQILHTLRGHVDHVSVVAWSPDSRLILTGSNDHSVKLWDAISGLCISTFSAHGDTITALAFVGGNANNSFTNSSGSTARRFVSSSLDKNVLLWSIETGQVLHKWTGVRVTDFGISHDGSRLITVSDKRIRVFGLSDNINTVLGANGPKDEILSVQETDSITSISVAQDTPNGRYILVNVSGSQEIHLWDLDEQPPRVIRTYAGHKQSRFVIRSSFGGYHDTFVVSGSEDSNVYVWSREHGKLLEILKGHTGTVNSISWNRERNIFASASDDHTIRIWGVAVPPASSASTSTSA</sequence>
<dbReference type="PRINTS" id="PR00320">
    <property type="entry name" value="GPROTEINBRPT"/>
</dbReference>
<dbReference type="PANTHER" id="PTHR22838:SF0">
    <property type="entry name" value="WD REPEAT-CONTAINING PROTEIN 26"/>
    <property type="match status" value="1"/>
</dbReference>
<dbReference type="CDD" id="cd00200">
    <property type="entry name" value="WD40"/>
    <property type="match status" value="1"/>
</dbReference>
<dbReference type="Pfam" id="PF00400">
    <property type="entry name" value="WD40"/>
    <property type="match status" value="5"/>
</dbReference>
<evidence type="ECO:0000313" key="6">
    <source>
        <dbReference type="Proteomes" id="UP001211907"/>
    </source>
</evidence>
<feature type="region of interest" description="Disordered" evidence="4">
    <location>
        <begin position="1"/>
        <end position="22"/>
    </location>
</feature>
<proteinExistence type="predicted"/>
<protein>
    <recommendedName>
        <fullName evidence="7">WD40 repeat-like protein</fullName>
    </recommendedName>
</protein>
<reference evidence="5" key="1">
    <citation type="submission" date="2020-05" db="EMBL/GenBank/DDBJ databases">
        <title>Phylogenomic resolution of chytrid fungi.</title>
        <authorList>
            <person name="Stajich J.E."/>
            <person name="Amses K."/>
            <person name="Simmons R."/>
            <person name="Seto K."/>
            <person name="Myers J."/>
            <person name="Bonds A."/>
            <person name="Quandt C.A."/>
            <person name="Barry K."/>
            <person name="Liu P."/>
            <person name="Grigoriev I."/>
            <person name="Longcore J.E."/>
            <person name="James T.Y."/>
        </authorList>
    </citation>
    <scope>NUCLEOTIDE SEQUENCE</scope>
    <source>
        <strain evidence="5">JEL0513</strain>
    </source>
</reference>
<evidence type="ECO:0008006" key="7">
    <source>
        <dbReference type="Google" id="ProtNLM"/>
    </source>
</evidence>
<gene>
    <name evidence="5" type="ORF">HK100_011267</name>
</gene>
<feature type="compositionally biased region" description="Polar residues" evidence="4">
    <location>
        <begin position="1"/>
        <end position="17"/>
    </location>
</feature>
<dbReference type="AlphaFoldDB" id="A0AAD5XIF1"/>
<dbReference type="PROSITE" id="PS50294">
    <property type="entry name" value="WD_REPEATS_REGION"/>
    <property type="match status" value="3"/>
</dbReference>
<dbReference type="EMBL" id="JADGJH010000677">
    <property type="protein sequence ID" value="KAJ3124337.1"/>
    <property type="molecule type" value="Genomic_DNA"/>
</dbReference>
<keyword evidence="2" id="KW-0677">Repeat</keyword>
<organism evidence="5 6">
    <name type="scientific">Physocladia obscura</name>
    <dbReference type="NCBI Taxonomy" id="109957"/>
    <lineage>
        <taxon>Eukaryota</taxon>
        <taxon>Fungi</taxon>
        <taxon>Fungi incertae sedis</taxon>
        <taxon>Chytridiomycota</taxon>
        <taxon>Chytridiomycota incertae sedis</taxon>
        <taxon>Chytridiomycetes</taxon>
        <taxon>Chytridiales</taxon>
        <taxon>Chytriomycetaceae</taxon>
        <taxon>Physocladia</taxon>
    </lineage>
</organism>
<dbReference type="SUPFAM" id="SSF50978">
    <property type="entry name" value="WD40 repeat-like"/>
    <property type="match status" value="1"/>
</dbReference>
<accession>A0AAD5XIF1</accession>
<dbReference type="Proteomes" id="UP001211907">
    <property type="component" value="Unassembled WGS sequence"/>
</dbReference>
<name>A0AAD5XIF1_9FUNG</name>
<dbReference type="PROSITE" id="PS00678">
    <property type="entry name" value="WD_REPEATS_1"/>
    <property type="match status" value="1"/>
</dbReference>
<dbReference type="InterPro" id="IPR019775">
    <property type="entry name" value="WD40_repeat_CS"/>
</dbReference>
<dbReference type="InterPro" id="IPR020472">
    <property type="entry name" value="WD40_PAC1"/>
</dbReference>
<comment type="caution">
    <text evidence="5">The sequence shown here is derived from an EMBL/GenBank/DDBJ whole genome shotgun (WGS) entry which is preliminary data.</text>
</comment>
<evidence type="ECO:0000256" key="1">
    <source>
        <dbReference type="ARBA" id="ARBA00022574"/>
    </source>
</evidence>
<dbReference type="InterPro" id="IPR015943">
    <property type="entry name" value="WD40/YVTN_repeat-like_dom_sf"/>
</dbReference>
<feature type="repeat" description="WD" evidence="3">
    <location>
        <begin position="355"/>
        <end position="396"/>
    </location>
</feature>
<keyword evidence="1 3" id="KW-0853">WD repeat</keyword>
<feature type="repeat" description="WD" evidence="3">
    <location>
        <begin position="313"/>
        <end position="354"/>
    </location>
</feature>
<evidence type="ECO:0000256" key="2">
    <source>
        <dbReference type="ARBA" id="ARBA00022737"/>
    </source>
</evidence>